<name>A0A367XXP1_9ASCO</name>
<proteinExistence type="predicted"/>
<dbReference type="SUPFAM" id="SSF48371">
    <property type="entry name" value="ARM repeat"/>
    <property type="match status" value="1"/>
</dbReference>
<feature type="region of interest" description="Disordered" evidence="1">
    <location>
        <begin position="106"/>
        <end position="139"/>
    </location>
</feature>
<sequence>MPKAKTSIATLYTKFPFSQCHDHHLCDTLNLIKHGVNLTIQLGTLDLQEIEQYENSLSPKPTPAPPPKDQLLEDLLDYYDEDLDYEADEEAEDLDYHLPPSPILIPTELPKSSMKRRHSSTSSTSSSGTNLSLSTSPISQTPSDMTLLICRNKLQHLIDEFFQCVSGHDHKNYQEISNYVINSIVQNEPSLESFVNKIIDYKFKSELIEIIKTLFVEKFEETKLEALIDFLNNLINLRVSSIKDLEKPTIYSRYYRIWRLGLTNYRYYEEEYFFDYFNNSYSNLESVLLQNGFLINYKKFVHYFSKDLTNYDDDDEEEEEEEEAGEDELEDIEEEEPQSPPLHFQATANGTPELLLDLSLNETPKLLRFNDDINVININRYLPVDHVLYNQFIKEVE</sequence>
<dbReference type="EMBL" id="QLNQ01000028">
    <property type="protein sequence ID" value="RCK58169.1"/>
    <property type="molecule type" value="Genomic_DNA"/>
</dbReference>
<evidence type="ECO:0000256" key="1">
    <source>
        <dbReference type="SAM" id="MobiDB-lite"/>
    </source>
</evidence>
<evidence type="ECO:0000313" key="2">
    <source>
        <dbReference type="EMBL" id="RCK58169.1"/>
    </source>
</evidence>
<dbReference type="AlphaFoldDB" id="A0A367XXP1"/>
<comment type="caution">
    <text evidence="2">The sequence shown here is derived from an EMBL/GenBank/DDBJ whole genome shotgun (WGS) entry which is preliminary data.</text>
</comment>
<dbReference type="InterPro" id="IPR016024">
    <property type="entry name" value="ARM-type_fold"/>
</dbReference>
<feature type="region of interest" description="Disordered" evidence="1">
    <location>
        <begin position="311"/>
        <end position="346"/>
    </location>
</feature>
<feature type="compositionally biased region" description="Acidic residues" evidence="1">
    <location>
        <begin position="311"/>
        <end position="337"/>
    </location>
</feature>
<accession>A0A367XXP1</accession>
<organism evidence="2 3">
    <name type="scientific">Candida viswanathii</name>
    <dbReference type="NCBI Taxonomy" id="5486"/>
    <lineage>
        <taxon>Eukaryota</taxon>
        <taxon>Fungi</taxon>
        <taxon>Dikarya</taxon>
        <taxon>Ascomycota</taxon>
        <taxon>Saccharomycotina</taxon>
        <taxon>Pichiomycetes</taxon>
        <taxon>Debaryomycetaceae</taxon>
        <taxon>Candida/Lodderomyces clade</taxon>
        <taxon>Candida</taxon>
    </lineage>
</organism>
<dbReference type="Proteomes" id="UP000253472">
    <property type="component" value="Unassembled WGS sequence"/>
</dbReference>
<keyword evidence="3" id="KW-1185">Reference proteome</keyword>
<gene>
    <name evidence="2" type="ORF">Cantr_06198</name>
</gene>
<protein>
    <submittedName>
        <fullName evidence="2">Uncharacterized protein</fullName>
    </submittedName>
</protein>
<dbReference type="OrthoDB" id="4014270at2759"/>
<reference evidence="2 3" key="1">
    <citation type="submission" date="2018-06" db="EMBL/GenBank/DDBJ databases">
        <title>Whole genome sequencing of Candida tropicalis (genome annotated by CSBL at Korea University).</title>
        <authorList>
            <person name="Ahn J."/>
        </authorList>
    </citation>
    <scope>NUCLEOTIDE SEQUENCE [LARGE SCALE GENOMIC DNA]</scope>
    <source>
        <strain evidence="2 3">ATCC 20962</strain>
    </source>
</reference>
<feature type="compositionally biased region" description="Low complexity" evidence="1">
    <location>
        <begin position="120"/>
        <end position="136"/>
    </location>
</feature>
<evidence type="ECO:0000313" key="3">
    <source>
        <dbReference type="Proteomes" id="UP000253472"/>
    </source>
</evidence>